<protein>
    <submittedName>
        <fullName evidence="2">Uncharacterized protein</fullName>
    </submittedName>
</protein>
<evidence type="ECO:0000256" key="1">
    <source>
        <dbReference type="SAM" id="MobiDB-lite"/>
    </source>
</evidence>
<reference evidence="2" key="1">
    <citation type="submission" date="2023-03" db="EMBL/GenBank/DDBJ databases">
        <title>Massive genome expansion in bonnet fungi (Mycena s.s.) driven by repeated elements and novel gene families across ecological guilds.</title>
        <authorList>
            <consortium name="Lawrence Berkeley National Laboratory"/>
            <person name="Harder C.B."/>
            <person name="Miyauchi S."/>
            <person name="Viragh M."/>
            <person name="Kuo A."/>
            <person name="Thoen E."/>
            <person name="Andreopoulos B."/>
            <person name="Lu D."/>
            <person name="Skrede I."/>
            <person name="Drula E."/>
            <person name="Henrissat B."/>
            <person name="Morin E."/>
            <person name="Kohler A."/>
            <person name="Barry K."/>
            <person name="LaButti K."/>
            <person name="Morin E."/>
            <person name="Salamov A."/>
            <person name="Lipzen A."/>
            <person name="Mereny Z."/>
            <person name="Hegedus B."/>
            <person name="Baldrian P."/>
            <person name="Stursova M."/>
            <person name="Weitz H."/>
            <person name="Taylor A."/>
            <person name="Grigoriev I.V."/>
            <person name="Nagy L.G."/>
            <person name="Martin F."/>
            <person name="Kauserud H."/>
        </authorList>
    </citation>
    <scope>NUCLEOTIDE SEQUENCE</scope>
    <source>
        <strain evidence="2">9144</strain>
    </source>
</reference>
<gene>
    <name evidence="2" type="ORF">GGX14DRAFT_364975</name>
</gene>
<comment type="caution">
    <text evidence="2">The sequence shown here is derived from an EMBL/GenBank/DDBJ whole genome shotgun (WGS) entry which is preliminary data.</text>
</comment>
<name>A0AAD6YGS6_9AGAR</name>
<organism evidence="2 3">
    <name type="scientific">Mycena pura</name>
    <dbReference type="NCBI Taxonomy" id="153505"/>
    <lineage>
        <taxon>Eukaryota</taxon>
        <taxon>Fungi</taxon>
        <taxon>Dikarya</taxon>
        <taxon>Basidiomycota</taxon>
        <taxon>Agaricomycotina</taxon>
        <taxon>Agaricomycetes</taxon>
        <taxon>Agaricomycetidae</taxon>
        <taxon>Agaricales</taxon>
        <taxon>Marasmiineae</taxon>
        <taxon>Mycenaceae</taxon>
        <taxon>Mycena</taxon>
    </lineage>
</organism>
<accession>A0AAD6YGS6</accession>
<feature type="non-terminal residue" evidence="2">
    <location>
        <position position="253"/>
    </location>
</feature>
<feature type="region of interest" description="Disordered" evidence="1">
    <location>
        <begin position="1"/>
        <end position="29"/>
    </location>
</feature>
<proteinExistence type="predicted"/>
<evidence type="ECO:0000313" key="3">
    <source>
        <dbReference type="Proteomes" id="UP001219525"/>
    </source>
</evidence>
<keyword evidence="3" id="KW-1185">Reference proteome</keyword>
<dbReference type="EMBL" id="JARJCW010000032">
    <property type="protein sequence ID" value="KAJ7209003.1"/>
    <property type="molecule type" value="Genomic_DNA"/>
</dbReference>
<dbReference type="Pfam" id="PF14223">
    <property type="entry name" value="Retrotran_gag_2"/>
    <property type="match status" value="1"/>
</dbReference>
<sequence length="253" mass="28320">MNQSNPANDGKEWKGIKLTPIREDEDGSNNYTEFRQKSILELDAADYWKYIDGPNYNPPAIPELKLSQQVNGVDNTGAPVTITVPGNEAVVAAARQRAEAWLSGDKKAHAIIVKAVPDTKLYIVRDCKSAHDAWLAQPANSLTAITIKQQIIANQCSAHDDPVRWRQVMVQLFQKLKEADPNMMPDNEFAKHLVTLMTQADTWRYCRDSLREKIRQGDQMGFPVTSNAVLQRLKQEEVEKGIAPSIVSINALI</sequence>
<dbReference type="AlphaFoldDB" id="A0AAD6YGS6"/>
<evidence type="ECO:0000313" key="2">
    <source>
        <dbReference type="EMBL" id="KAJ7209003.1"/>
    </source>
</evidence>
<dbReference type="Proteomes" id="UP001219525">
    <property type="component" value="Unassembled WGS sequence"/>
</dbReference>